<feature type="binding site" evidence="14">
    <location>
        <position position="51"/>
    </location>
    <ligand>
        <name>FAD</name>
        <dbReference type="ChEBI" id="CHEBI:57692"/>
    </ligand>
</feature>
<dbReference type="OrthoDB" id="9800167at2"/>
<dbReference type="GO" id="GO:0004148">
    <property type="term" value="F:dihydrolipoyl dehydrogenase (NADH) activity"/>
    <property type="evidence" value="ECO:0007669"/>
    <property type="project" value="UniProtKB-EC"/>
</dbReference>
<proteinExistence type="inferred from homology"/>
<dbReference type="FunFam" id="3.30.390.30:FF:000001">
    <property type="entry name" value="Dihydrolipoyl dehydrogenase"/>
    <property type="match status" value="1"/>
</dbReference>
<comment type="cofactor">
    <cofactor evidence="14 16">
        <name>FAD</name>
        <dbReference type="ChEBI" id="CHEBI:57692"/>
    </cofactor>
    <text evidence="14 16">Binds 1 FAD per subunit.</text>
</comment>
<dbReference type="PRINTS" id="PR00411">
    <property type="entry name" value="PNDRDTASEI"/>
</dbReference>
<comment type="similarity">
    <text evidence="2 16">Belongs to the class-I pyridine nucleotide-disulfide oxidoreductase family.</text>
</comment>
<dbReference type="Pfam" id="PF07992">
    <property type="entry name" value="Pyr_redox_2"/>
    <property type="match status" value="1"/>
</dbReference>
<dbReference type="GO" id="GO:0050660">
    <property type="term" value="F:flavin adenine dinucleotide binding"/>
    <property type="evidence" value="ECO:0007669"/>
    <property type="project" value="InterPro"/>
</dbReference>
<evidence type="ECO:0000256" key="15">
    <source>
        <dbReference type="PIRSR" id="PIRSR000350-4"/>
    </source>
</evidence>
<evidence type="ECO:0000256" key="13">
    <source>
        <dbReference type="PIRSR" id="PIRSR000350-2"/>
    </source>
</evidence>
<accession>A0A521DDB0</accession>
<dbReference type="Pfam" id="PF02852">
    <property type="entry name" value="Pyr_redox_dim"/>
    <property type="match status" value="1"/>
</dbReference>
<dbReference type="NCBIfam" id="TIGR01350">
    <property type="entry name" value="lipoamide_DH"/>
    <property type="match status" value="1"/>
</dbReference>
<dbReference type="SUPFAM" id="SSF51905">
    <property type="entry name" value="FAD/NAD(P)-binding domain"/>
    <property type="match status" value="1"/>
</dbReference>
<dbReference type="RefSeq" id="WP_142454521.1">
    <property type="nucleotide sequence ID" value="NZ_FXTP01000008.1"/>
</dbReference>
<dbReference type="InterPro" id="IPR006258">
    <property type="entry name" value="Lipoamide_DH"/>
</dbReference>
<feature type="binding site" evidence="14">
    <location>
        <position position="312"/>
    </location>
    <ligand>
        <name>FAD</name>
        <dbReference type="ChEBI" id="CHEBI:57692"/>
    </ligand>
</feature>
<keyword evidence="11 16" id="KW-0676">Redox-active center</keyword>
<evidence type="ECO:0000256" key="14">
    <source>
        <dbReference type="PIRSR" id="PIRSR000350-3"/>
    </source>
</evidence>
<dbReference type="PROSITE" id="PS00076">
    <property type="entry name" value="PYRIDINE_REDOX_1"/>
    <property type="match status" value="1"/>
</dbReference>
<evidence type="ECO:0000256" key="1">
    <source>
        <dbReference type="ARBA" id="ARBA00004496"/>
    </source>
</evidence>
<dbReference type="PIRSF" id="PIRSF000350">
    <property type="entry name" value="Mercury_reductase_MerA"/>
    <property type="match status" value="1"/>
</dbReference>
<evidence type="ECO:0000313" key="19">
    <source>
        <dbReference type="EMBL" id="SMO69578.1"/>
    </source>
</evidence>
<dbReference type="EMBL" id="FXTP01000008">
    <property type="protein sequence ID" value="SMO69578.1"/>
    <property type="molecule type" value="Genomic_DNA"/>
</dbReference>
<feature type="binding site" evidence="14">
    <location>
        <position position="114"/>
    </location>
    <ligand>
        <name>FAD</name>
        <dbReference type="ChEBI" id="CHEBI:57692"/>
    </ligand>
</feature>
<feature type="binding site" evidence="14">
    <location>
        <begin position="181"/>
        <end position="188"/>
    </location>
    <ligand>
        <name>NAD(+)</name>
        <dbReference type="ChEBI" id="CHEBI:57540"/>
    </ligand>
</feature>
<feature type="domain" description="Pyridine nucleotide-disulphide oxidoreductase dimerisation" evidence="17">
    <location>
        <begin position="347"/>
        <end position="455"/>
    </location>
</feature>
<dbReference type="EC" id="1.8.1.4" evidence="3 16"/>
<dbReference type="InterPro" id="IPR036188">
    <property type="entry name" value="FAD/NAD-bd_sf"/>
</dbReference>
<evidence type="ECO:0000256" key="8">
    <source>
        <dbReference type="ARBA" id="ARBA00023002"/>
    </source>
</evidence>
<keyword evidence="6 16" id="KW-0285">Flavoprotein</keyword>
<evidence type="ECO:0000313" key="20">
    <source>
        <dbReference type="Proteomes" id="UP000317557"/>
    </source>
</evidence>
<comment type="miscellaneous">
    <text evidence="16">The active site is a redox-active disulfide bond.</text>
</comment>
<keyword evidence="10" id="KW-1015">Disulfide bond</keyword>
<comment type="catalytic activity">
    <reaction evidence="12 16">
        <text>N(6)-[(R)-dihydrolipoyl]-L-lysyl-[protein] + NAD(+) = N(6)-[(R)-lipoyl]-L-lysyl-[protein] + NADH + H(+)</text>
        <dbReference type="Rhea" id="RHEA:15045"/>
        <dbReference type="Rhea" id="RHEA-COMP:10474"/>
        <dbReference type="Rhea" id="RHEA-COMP:10475"/>
        <dbReference type="ChEBI" id="CHEBI:15378"/>
        <dbReference type="ChEBI" id="CHEBI:57540"/>
        <dbReference type="ChEBI" id="CHEBI:57945"/>
        <dbReference type="ChEBI" id="CHEBI:83099"/>
        <dbReference type="ChEBI" id="CHEBI:83100"/>
        <dbReference type="EC" id="1.8.1.4"/>
    </reaction>
</comment>
<dbReference type="InterPro" id="IPR001100">
    <property type="entry name" value="Pyr_nuc-diS_OxRdtase"/>
</dbReference>
<protein>
    <recommendedName>
        <fullName evidence="4 16">Dihydrolipoyl dehydrogenase</fullName>
        <ecNumber evidence="3 16">1.8.1.4</ecNumber>
    </recommendedName>
</protein>
<dbReference type="Proteomes" id="UP000317557">
    <property type="component" value="Unassembled WGS sequence"/>
</dbReference>
<gene>
    <name evidence="19" type="ORF">SAMN06265219_10856</name>
</gene>
<dbReference type="GO" id="GO:0005737">
    <property type="term" value="C:cytoplasm"/>
    <property type="evidence" value="ECO:0007669"/>
    <property type="project" value="UniProtKB-SubCell"/>
</dbReference>
<evidence type="ECO:0000256" key="9">
    <source>
        <dbReference type="ARBA" id="ARBA00023027"/>
    </source>
</evidence>
<feature type="binding site" evidence="14">
    <location>
        <position position="271"/>
    </location>
    <ligand>
        <name>NAD(+)</name>
        <dbReference type="ChEBI" id="CHEBI:57540"/>
    </ligand>
</feature>
<reference evidence="19 20" key="1">
    <citation type="submission" date="2017-05" db="EMBL/GenBank/DDBJ databases">
        <authorList>
            <person name="Varghese N."/>
            <person name="Submissions S."/>
        </authorList>
    </citation>
    <scope>NUCLEOTIDE SEQUENCE [LARGE SCALE GENOMIC DNA]</scope>
    <source>
        <strain evidence="19 20">DSM 21985</strain>
    </source>
</reference>
<evidence type="ECO:0000256" key="2">
    <source>
        <dbReference type="ARBA" id="ARBA00007532"/>
    </source>
</evidence>
<dbReference type="InterPro" id="IPR016156">
    <property type="entry name" value="FAD/NAD-linked_Rdtase_dimer_sf"/>
</dbReference>
<dbReference type="GO" id="GO:0006103">
    <property type="term" value="P:2-oxoglutarate metabolic process"/>
    <property type="evidence" value="ECO:0007669"/>
    <property type="project" value="TreeGrafter"/>
</dbReference>
<dbReference type="AlphaFoldDB" id="A0A521DDB0"/>
<evidence type="ECO:0000256" key="16">
    <source>
        <dbReference type="RuleBase" id="RU003692"/>
    </source>
</evidence>
<dbReference type="PANTHER" id="PTHR22912">
    <property type="entry name" value="DISULFIDE OXIDOREDUCTASE"/>
    <property type="match status" value="1"/>
</dbReference>
<evidence type="ECO:0000256" key="10">
    <source>
        <dbReference type="ARBA" id="ARBA00023157"/>
    </source>
</evidence>
<evidence type="ECO:0000256" key="7">
    <source>
        <dbReference type="ARBA" id="ARBA00022827"/>
    </source>
</evidence>
<organism evidence="19 20">
    <name type="scientific">Gracilimonas mengyeensis</name>
    <dbReference type="NCBI Taxonomy" id="1302730"/>
    <lineage>
        <taxon>Bacteria</taxon>
        <taxon>Pseudomonadati</taxon>
        <taxon>Balneolota</taxon>
        <taxon>Balneolia</taxon>
        <taxon>Balneolales</taxon>
        <taxon>Balneolaceae</taxon>
        <taxon>Gracilimonas</taxon>
    </lineage>
</organism>
<dbReference type="InterPro" id="IPR050151">
    <property type="entry name" value="Class-I_Pyr_Nuc-Dis_Oxidored"/>
</dbReference>
<keyword evidence="9 14" id="KW-0520">NAD</keyword>
<dbReference type="InterPro" id="IPR004099">
    <property type="entry name" value="Pyr_nucl-diS_OxRdtase_dimer"/>
</dbReference>
<sequence>MAKEFDVCVIGSGPGGYVAAIRASQLGFKTAIVEKRHLGGVCLNIGCIPTKALLRSAEVYESIEHASDYGINVKDYSADFEGIVKRSRGVANKMSKGVQFLMKANKIDVFMGTGVFKSKSELAVNDEDGKEQDTIKAKHFIVATGARPRQLPNLEIDGEKIIDSEKAMQLEKQPKKLVIVGAGAIGVEFAYFYNTIGTEVTLVELQDTLVPVEDKDVGKELGKIYKKKGVNVMTGSTVENVKKKGKGVEVTVKTKKGEEKIEADVVLSAVGVTGNIENLGLEDIGVKTEKGAIVVDKKTYKTDVDGIYAIGDVIGAPWLAHKASHEATVLAEQLAGENPHPVNYNNIPGCTYCEPQIASVGLTEQQAKDEGYDIKVGKFPLSASGKATALGHEEGFVKVVFDEKYGEWLGCHMIGFGVTEMIAEAVVARDLETTGHEIISAVHPHPTLSEAVMEAVAEAYNEGVHLGTPVKNKKK</sequence>
<evidence type="ECO:0000256" key="3">
    <source>
        <dbReference type="ARBA" id="ARBA00012608"/>
    </source>
</evidence>
<comment type="subcellular location">
    <subcellularLocation>
        <location evidence="1">Cytoplasm</location>
    </subcellularLocation>
</comment>
<dbReference type="InterPro" id="IPR023753">
    <property type="entry name" value="FAD/NAD-binding_dom"/>
</dbReference>
<dbReference type="Gene3D" id="3.50.50.60">
    <property type="entry name" value="FAD/NAD(P)-binding domain"/>
    <property type="match status" value="2"/>
</dbReference>
<evidence type="ECO:0000256" key="4">
    <source>
        <dbReference type="ARBA" id="ARBA00016961"/>
    </source>
</evidence>
<dbReference type="SUPFAM" id="SSF55424">
    <property type="entry name" value="FAD/NAD-linked reductases, dimerisation (C-terminal) domain"/>
    <property type="match status" value="1"/>
</dbReference>
<evidence type="ECO:0000256" key="12">
    <source>
        <dbReference type="ARBA" id="ARBA00049187"/>
    </source>
</evidence>
<evidence type="ECO:0000259" key="18">
    <source>
        <dbReference type="Pfam" id="PF07992"/>
    </source>
</evidence>
<dbReference type="InterPro" id="IPR012999">
    <property type="entry name" value="Pyr_OxRdtase_I_AS"/>
</dbReference>
<evidence type="ECO:0000256" key="6">
    <source>
        <dbReference type="ARBA" id="ARBA00022630"/>
    </source>
</evidence>
<feature type="disulfide bond" description="Redox-active" evidence="15">
    <location>
        <begin position="42"/>
        <end position="47"/>
    </location>
</feature>
<dbReference type="Gene3D" id="3.30.390.30">
    <property type="match status" value="1"/>
</dbReference>
<keyword evidence="20" id="KW-1185">Reference proteome</keyword>
<keyword evidence="8 16" id="KW-0560">Oxidoreductase</keyword>
<evidence type="ECO:0000259" key="17">
    <source>
        <dbReference type="Pfam" id="PF02852"/>
    </source>
</evidence>
<feature type="active site" description="Proton acceptor" evidence="13">
    <location>
        <position position="445"/>
    </location>
</feature>
<evidence type="ECO:0000256" key="5">
    <source>
        <dbReference type="ARBA" id="ARBA00022490"/>
    </source>
</evidence>
<name>A0A521DDB0_9BACT</name>
<keyword evidence="14" id="KW-0547">Nucleotide-binding</keyword>
<feature type="binding site" evidence="14">
    <location>
        <position position="204"/>
    </location>
    <ligand>
        <name>NAD(+)</name>
        <dbReference type="ChEBI" id="CHEBI:57540"/>
    </ligand>
</feature>
<dbReference type="PRINTS" id="PR00368">
    <property type="entry name" value="FADPNR"/>
</dbReference>
<evidence type="ECO:0000256" key="11">
    <source>
        <dbReference type="ARBA" id="ARBA00023284"/>
    </source>
</evidence>
<keyword evidence="7 14" id="KW-0274">FAD</keyword>
<feature type="domain" description="FAD/NAD(P)-binding" evidence="18">
    <location>
        <begin position="5"/>
        <end position="327"/>
    </location>
</feature>
<dbReference type="PANTHER" id="PTHR22912:SF217">
    <property type="entry name" value="DIHYDROLIPOYL DEHYDROGENASE"/>
    <property type="match status" value="1"/>
</dbReference>
<keyword evidence="5" id="KW-0963">Cytoplasm</keyword>